<dbReference type="InterPro" id="IPR007062">
    <property type="entry name" value="PPI-2"/>
</dbReference>
<feature type="region of interest" description="Disordered" evidence="1">
    <location>
        <begin position="64"/>
        <end position="243"/>
    </location>
</feature>
<dbReference type="EMBL" id="JALJOS010000005">
    <property type="protein sequence ID" value="KAK9838906.1"/>
    <property type="molecule type" value="Genomic_DNA"/>
</dbReference>
<evidence type="ECO:0000313" key="2">
    <source>
        <dbReference type="EMBL" id="KAK9838906.1"/>
    </source>
</evidence>
<dbReference type="GO" id="GO:0009966">
    <property type="term" value="P:regulation of signal transduction"/>
    <property type="evidence" value="ECO:0007669"/>
    <property type="project" value="InterPro"/>
</dbReference>
<comment type="caution">
    <text evidence="2">The sequence shown here is derived from an EMBL/GenBank/DDBJ whole genome shotgun (WGS) entry which is preliminary data.</text>
</comment>
<dbReference type="AlphaFoldDB" id="A0AAW1RYS7"/>
<organism evidence="2 3">
    <name type="scientific">Apatococcus lobatus</name>
    <dbReference type="NCBI Taxonomy" id="904363"/>
    <lineage>
        <taxon>Eukaryota</taxon>
        <taxon>Viridiplantae</taxon>
        <taxon>Chlorophyta</taxon>
        <taxon>core chlorophytes</taxon>
        <taxon>Trebouxiophyceae</taxon>
        <taxon>Chlorellales</taxon>
        <taxon>Chlorellaceae</taxon>
        <taxon>Apatococcus</taxon>
    </lineage>
</organism>
<feature type="compositionally biased region" description="Low complexity" evidence="1">
    <location>
        <begin position="171"/>
        <end position="184"/>
    </location>
</feature>
<feature type="compositionally biased region" description="Basic residues" evidence="1">
    <location>
        <begin position="185"/>
        <end position="198"/>
    </location>
</feature>
<reference evidence="2 3" key="1">
    <citation type="journal article" date="2024" name="Nat. Commun.">
        <title>Phylogenomics reveals the evolutionary origins of lichenization in chlorophyte algae.</title>
        <authorList>
            <person name="Puginier C."/>
            <person name="Libourel C."/>
            <person name="Otte J."/>
            <person name="Skaloud P."/>
            <person name="Haon M."/>
            <person name="Grisel S."/>
            <person name="Petersen M."/>
            <person name="Berrin J.G."/>
            <person name="Delaux P.M."/>
            <person name="Dal Grande F."/>
            <person name="Keller J."/>
        </authorList>
    </citation>
    <scope>NUCLEOTIDE SEQUENCE [LARGE SCALE GENOMIC DNA]</scope>
    <source>
        <strain evidence="2 3">SAG 2145</strain>
    </source>
</reference>
<feature type="compositionally biased region" description="Basic and acidic residues" evidence="1">
    <location>
        <begin position="89"/>
        <end position="100"/>
    </location>
</feature>
<feature type="compositionally biased region" description="Basic and acidic residues" evidence="1">
    <location>
        <begin position="64"/>
        <end position="74"/>
    </location>
</feature>
<proteinExistence type="predicted"/>
<gene>
    <name evidence="2" type="ORF">WJX74_005761</name>
</gene>
<dbReference type="Proteomes" id="UP001438707">
    <property type="component" value="Unassembled WGS sequence"/>
</dbReference>
<keyword evidence="3" id="KW-1185">Reference proteome</keyword>
<dbReference type="PANTHER" id="PTHR12398">
    <property type="entry name" value="PROTEIN PHOSPHATASE INHIBITOR"/>
    <property type="match status" value="1"/>
</dbReference>
<feature type="compositionally biased region" description="Polar residues" evidence="1">
    <location>
        <begin position="111"/>
        <end position="121"/>
    </location>
</feature>
<feature type="compositionally biased region" description="Basic and acidic residues" evidence="1">
    <location>
        <begin position="160"/>
        <end position="170"/>
    </location>
</feature>
<accession>A0AAW1RYS7</accession>
<feature type="compositionally biased region" description="Basic and acidic residues" evidence="1">
    <location>
        <begin position="199"/>
        <end position="211"/>
    </location>
</feature>
<dbReference type="GO" id="GO:0004864">
    <property type="term" value="F:protein phosphatase inhibitor activity"/>
    <property type="evidence" value="ECO:0007669"/>
    <property type="project" value="InterPro"/>
</dbReference>
<name>A0AAW1RYS7_9CHLO</name>
<dbReference type="Pfam" id="PF04979">
    <property type="entry name" value="IPP-2"/>
    <property type="match status" value="1"/>
</dbReference>
<feature type="compositionally biased region" description="Polar residues" evidence="1">
    <location>
        <begin position="215"/>
        <end position="226"/>
    </location>
</feature>
<dbReference type="PANTHER" id="PTHR12398:SF20">
    <property type="entry name" value="PROTEIN PHOSPHATASE 1 REGULATORY INHIBITOR SUBUNIT 2"/>
    <property type="match status" value="1"/>
</dbReference>
<evidence type="ECO:0000313" key="3">
    <source>
        <dbReference type="Proteomes" id="UP001438707"/>
    </source>
</evidence>
<protein>
    <submittedName>
        <fullName evidence="2">Uncharacterized protein</fullName>
    </submittedName>
</protein>
<evidence type="ECO:0000256" key="1">
    <source>
        <dbReference type="SAM" id="MobiDB-lite"/>
    </source>
</evidence>
<sequence length="243" mass="26166">MFVGLFEPGVHKALPRAGPESDIDTLVSLPARRVMKRTSSEREGARNVVWDECNLEANEQIKAELKPRKIEEPKTPYLGPMSSDDMESDEAHLAPLRLDEEQVANGLMQHHTAQAGRTSSSDGERCSAGSARAQSGDASAASMDGMQSSADGGEWSSASEARRSSSRDSLDGTSGTSSSESQQRAKARCFRQHRKAHYNMREALQKGKELLSDENPASSTAQSNGSAHAELEASGAKTCRMKA</sequence>